<dbReference type="PANTHER" id="PTHR31489">
    <property type="entry name" value="LIN52 FAMILY MEMBER"/>
    <property type="match status" value="1"/>
</dbReference>
<feature type="compositionally biased region" description="Pro residues" evidence="2">
    <location>
        <begin position="38"/>
        <end position="54"/>
    </location>
</feature>
<evidence type="ECO:0000256" key="2">
    <source>
        <dbReference type="SAM" id="MobiDB-lite"/>
    </source>
</evidence>
<dbReference type="AlphaFoldDB" id="A0A7E4W7H2"/>
<protein>
    <submittedName>
        <fullName evidence="4">Similar to</fullName>
    </submittedName>
</protein>
<feature type="compositionally biased region" description="Basic and acidic residues" evidence="2">
    <location>
        <begin position="22"/>
        <end position="31"/>
    </location>
</feature>
<proteinExistence type="inferred from homology"/>
<feature type="region of interest" description="Disordered" evidence="2">
    <location>
        <begin position="1"/>
        <end position="62"/>
    </location>
</feature>
<reference evidence="3" key="1">
    <citation type="journal article" date="2013" name="Genetics">
        <title>The draft genome and transcriptome of Panagrellus redivivus are shaped by the harsh demands of a free-living lifestyle.</title>
        <authorList>
            <person name="Srinivasan J."/>
            <person name="Dillman A.R."/>
            <person name="Macchietto M.G."/>
            <person name="Heikkinen L."/>
            <person name="Lakso M."/>
            <person name="Fracchia K.M."/>
            <person name="Antoshechkin I."/>
            <person name="Mortazavi A."/>
            <person name="Wong G."/>
            <person name="Sternberg P.W."/>
        </authorList>
    </citation>
    <scope>NUCLEOTIDE SEQUENCE [LARGE SCALE GENOMIC DNA]</scope>
    <source>
        <strain evidence="3">MT8872</strain>
    </source>
</reference>
<accession>A0A7E4W7H2</accession>
<comment type="similarity">
    <text evidence="1">Belongs to the lin-52 family.</text>
</comment>
<dbReference type="Proteomes" id="UP000492821">
    <property type="component" value="Unassembled WGS sequence"/>
</dbReference>
<dbReference type="InterPro" id="IPR018737">
    <property type="entry name" value="DREAM_LIN52"/>
</dbReference>
<dbReference type="Pfam" id="PF10044">
    <property type="entry name" value="LIN52"/>
    <property type="match status" value="1"/>
</dbReference>
<keyword evidence="3" id="KW-1185">Reference proteome</keyword>
<dbReference type="WBParaSite" id="Pan_g702.t1">
    <property type="protein sequence ID" value="Pan_g702.t1"/>
    <property type="gene ID" value="Pan_g702"/>
</dbReference>
<reference evidence="4" key="2">
    <citation type="submission" date="2020-10" db="UniProtKB">
        <authorList>
            <consortium name="WormBaseParasite"/>
        </authorList>
    </citation>
    <scope>IDENTIFICATION</scope>
</reference>
<dbReference type="GO" id="GO:0006355">
    <property type="term" value="P:regulation of DNA-templated transcription"/>
    <property type="evidence" value="ECO:0007669"/>
    <property type="project" value="InterPro"/>
</dbReference>
<evidence type="ECO:0000256" key="1">
    <source>
        <dbReference type="ARBA" id="ARBA00005456"/>
    </source>
</evidence>
<organism evidence="3 4">
    <name type="scientific">Panagrellus redivivus</name>
    <name type="common">Microworm</name>
    <dbReference type="NCBI Taxonomy" id="6233"/>
    <lineage>
        <taxon>Eukaryota</taxon>
        <taxon>Metazoa</taxon>
        <taxon>Ecdysozoa</taxon>
        <taxon>Nematoda</taxon>
        <taxon>Chromadorea</taxon>
        <taxon>Rhabditida</taxon>
        <taxon>Tylenchina</taxon>
        <taxon>Panagrolaimomorpha</taxon>
        <taxon>Panagrolaimoidea</taxon>
        <taxon>Panagrolaimidae</taxon>
        <taxon>Panagrellus</taxon>
    </lineage>
</organism>
<sequence>MIPSNGVIPGSSGQHYAPSGLHENHQQDHEMYSASDFRPPPSDTQPTNFQPPPLSSQFNPQMYYDPLSGAGNYLSQGAQQFANFQTATGPAVPSDSINFITDEALGRASDEEFPEYVPGAWDEIRKQRVLTPGKPSMRFRTELDASDVKLVNELGQLSVDNLLDYMKNLQNNAYVLGEEEAKEFQRSKNLGFYKK</sequence>
<name>A0A7E4W7H2_PANRE</name>
<evidence type="ECO:0000313" key="4">
    <source>
        <dbReference type="WBParaSite" id="Pan_g702.t1"/>
    </source>
</evidence>
<dbReference type="GO" id="GO:0070176">
    <property type="term" value="C:DRM complex"/>
    <property type="evidence" value="ECO:0007669"/>
    <property type="project" value="InterPro"/>
</dbReference>
<evidence type="ECO:0000313" key="3">
    <source>
        <dbReference type="Proteomes" id="UP000492821"/>
    </source>
</evidence>
<dbReference type="PANTHER" id="PTHR31489:SF2">
    <property type="entry name" value="PROTEIN LIN-52 HOMOLOG"/>
    <property type="match status" value="1"/>
</dbReference>